<dbReference type="AlphaFoldDB" id="A0A6L5QYA1"/>
<feature type="region of interest" description="Disordered" evidence="1">
    <location>
        <begin position="53"/>
        <end position="83"/>
    </location>
</feature>
<keyword evidence="2" id="KW-0472">Membrane</keyword>
<name>A0A6L5QYA1_9MICO</name>
<proteinExistence type="predicted"/>
<accession>A0A6L5QYA1</accession>
<protein>
    <submittedName>
        <fullName evidence="3">Uncharacterized protein</fullName>
    </submittedName>
</protein>
<sequence>MTRRNPAEPFATGETPVRGATLPRMPRRGLRVAIAGAVLVPIAALLGACTAAPPQATAPPSPTADAATSTPTSSDPGQPDGTISAIVARPEWVELRDATGAVVDEFGYLDDPAEVVSAFSELLGTTPSTEDHEGNSHFPPNTSYRWEGLVLWEQRHVDRWEPVGYSITNPRFLIEFTGPSAVGVELTTQQGIQAGDPWSDLLSEPGLVTNPTGCSGPYVDFVELTGVNVDGGAYSIPIAVDFRPTADDARVARVGAPVPATEECA</sequence>
<evidence type="ECO:0000256" key="1">
    <source>
        <dbReference type="SAM" id="MobiDB-lite"/>
    </source>
</evidence>
<dbReference type="EMBL" id="WKJD01000006">
    <property type="protein sequence ID" value="MRX42741.1"/>
    <property type="molecule type" value="Genomic_DNA"/>
</dbReference>
<evidence type="ECO:0000256" key="2">
    <source>
        <dbReference type="SAM" id="Phobius"/>
    </source>
</evidence>
<dbReference type="RefSeq" id="WP_154345079.1">
    <property type="nucleotide sequence ID" value="NZ_WKJD01000006.1"/>
</dbReference>
<dbReference type="Proteomes" id="UP000476511">
    <property type="component" value="Unassembled WGS sequence"/>
</dbReference>
<keyword evidence="2" id="KW-0812">Transmembrane</keyword>
<feature type="compositionally biased region" description="Low complexity" evidence="1">
    <location>
        <begin position="63"/>
        <end position="76"/>
    </location>
</feature>
<organism evidence="3 4">
    <name type="scientific">Agromyces kandeliae</name>
    <dbReference type="NCBI Taxonomy" id="2666141"/>
    <lineage>
        <taxon>Bacteria</taxon>
        <taxon>Bacillati</taxon>
        <taxon>Actinomycetota</taxon>
        <taxon>Actinomycetes</taxon>
        <taxon>Micrococcales</taxon>
        <taxon>Microbacteriaceae</taxon>
        <taxon>Agromyces</taxon>
    </lineage>
</organism>
<comment type="caution">
    <text evidence="3">The sequence shown here is derived from an EMBL/GenBank/DDBJ whole genome shotgun (WGS) entry which is preliminary data.</text>
</comment>
<evidence type="ECO:0000313" key="4">
    <source>
        <dbReference type="Proteomes" id="UP000476511"/>
    </source>
</evidence>
<reference evidence="3 4" key="1">
    <citation type="submission" date="2019-11" db="EMBL/GenBank/DDBJ databases">
        <title>Agromyces kandeliae sp. nov., isolated from mangrove soil.</title>
        <authorList>
            <person name="Wang R."/>
        </authorList>
    </citation>
    <scope>NUCLEOTIDE SEQUENCE [LARGE SCALE GENOMIC DNA]</scope>
    <source>
        <strain evidence="3 4">Q22</strain>
    </source>
</reference>
<feature type="region of interest" description="Disordered" evidence="1">
    <location>
        <begin position="1"/>
        <end position="22"/>
    </location>
</feature>
<gene>
    <name evidence="3" type="ORF">GJR97_03275</name>
</gene>
<feature type="transmembrane region" description="Helical" evidence="2">
    <location>
        <begin position="32"/>
        <end position="53"/>
    </location>
</feature>
<keyword evidence="2" id="KW-1133">Transmembrane helix</keyword>
<keyword evidence="4" id="KW-1185">Reference proteome</keyword>
<evidence type="ECO:0000313" key="3">
    <source>
        <dbReference type="EMBL" id="MRX42741.1"/>
    </source>
</evidence>